<dbReference type="InterPro" id="IPR056310">
    <property type="entry name" value="Ig-CFAP74_4th"/>
</dbReference>
<evidence type="ECO:0000256" key="5">
    <source>
        <dbReference type="ARBA" id="ARBA00023224"/>
    </source>
</evidence>
<dbReference type="SUPFAM" id="SSF50978">
    <property type="entry name" value="WD40 repeat-like"/>
    <property type="match status" value="1"/>
</dbReference>
<dbReference type="PRINTS" id="PR00319">
    <property type="entry name" value="GPROTEINB"/>
</dbReference>
<feature type="coiled-coil region" evidence="7">
    <location>
        <begin position="191"/>
        <end position="221"/>
    </location>
</feature>
<dbReference type="InterPro" id="IPR016346">
    <property type="entry name" value="G-protein_beta_1-5"/>
</dbReference>
<accession>A0A498M340</accession>
<dbReference type="Pfam" id="PF24771">
    <property type="entry name" value="Ig_CFAP74_1st"/>
    <property type="match status" value="1"/>
</dbReference>
<feature type="repeat" description="WD" evidence="6">
    <location>
        <begin position="1627"/>
        <end position="1668"/>
    </location>
</feature>
<dbReference type="Pfam" id="PF24778">
    <property type="entry name" value="Ig-CFAP74_3rd"/>
    <property type="match status" value="1"/>
</dbReference>
<feature type="repeat" description="WD" evidence="6">
    <location>
        <begin position="1586"/>
        <end position="1626"/>
    </location>
</feature>
<dbReference type="InterPro" id="IPR015943">
    <property type="entry name" value="WD40/YVTN_repeat-like_dom_sf"/>
</dbReference>
<keyword evidence="7" id="KW-0175">Coiled coil</keyword>
<name>A0A498M340_LABRO</name>
<comment type="similarity">
    <text evidence="2">Belongs to the WD repeat G protein beta family.</text>
</comment>
<dbReference type="Proteomes" id="UP000290572">
    <property type="component" value="Unassembled WGS sequence"/>
</dbReference>
<feature type="compositionally biased region" description="Acidic residues" evidence="8">
    <location>
        <begin position="46"/>
        <end position="58"/>
    </location>
</feature>
<feature type="domain" description="CFAP74 second Ig-like" evidence="9">
    <location>
        <begin position="558"/>
        <end position="733"/>
    </location>
</feature>
<keyword evidence="3 6" id="KW-0853">WD repeat</keyword>
<evidence type="ECO:0000313" key="12">
    <source>
        <dbReference type="EMBL" id="RXN13544.1"/>
    </source>
</evidence>
<evidence type="ECO:0000256" key="4">
    <source>
        <dbReference type="ARBA" id="ARBA00022737"/>
    </source>
</evidence>
<evidence type="ECO:0000256" key="6">
    <source>
        <dbReference type="PROSITE-ProRule" id="PRU00221"/>
    </source>
</evidence>
<feature type="compositionally biased region" description="Basic and acidic residues" evidence="8">
    <location>
        <begin position="320"/>
        <end position="329"/>
    </location>
</feature>
<comment type="function">
    <text evidence="1">Guanine nucleotide-binding proteins (G proteins) are involved as a modulator or transducer in various transmembrane signaling systems. The beta and gamma chains are required for the GTPase activity, for replacement of GDP by GTP, and for G protein-effector interaction.</text>
</comment>
<keyword evidence="13" id="KW-1185">Reference proteome</keyword>
<dbReference type="PROSITE" id="PS50294">
    <property type="entry name" value="WD_REPEATS_REGION"/>
    <property type="match status" value="4"/>
</dbReference>
<evidence type="ECO:0000259" key="10">
    <source>
        <dbReference type="Pfam" id="PF24778"/>
    </source>
</evidence>
<feature type="coiled-coil region" evidence="7">
    <location>
        <begin position="91"/>
        <end position="128"/>
    </location>
</feature>
<dbReference type="InterPro" id="IPR020472">
    <property type="entry name" value="WD40_PAC1"/>
</dbReference>
<dbReference type="InterPro" id="IPR019775">
    <property type="entry name" value="WD40_repeat_CS"/>
</dbReference>
<dbReference type="CDD" id="cd00200">
    <property type="entry name" value="WD40"/>
    <property type="match status" value="1"/>
</dbReference>
<dbReference type="Gene3D" id="2.60.40.10">
    <property type="entry name" value="Immunoglobulins"/>
    <property type="match status" value="3"/>
</dbReference>
<dbReference type="PANTHER" id="PTHR22538">
    <property type="entry name" value="CILIA- AND FLAGELLA-ASSOCIATED PROTEIN 74"/>
    <property type="match status" value="1"/>
</dbReference>
<feature type="repeat" description="WD" evidence="6">
    <location>
        <begin position="1669"/>
        <end position="1710"/>
    </location>
</feature>
<feature type="region of interest" description="Disordered" evidence="8">
    <location>
        <begin position="42"/>
        <end position="63"/>
    </location>
</feature>
<evidence type="ECO:0000256" key="2">
    <source>
        <dbReference type="ARBA" id="ARBA00009768"/>
    </source>
</evidence>
<dbReference type="InterPro" id="IPR013783">
    <property type="entry name" value="Ig-like_fold"/>
</dbReference>
<dbReference type="STRING" id="84645.A0A498M340"/>
<dbReference type="Gene3D" id="2.130.10.10">
    <property type="entry name" value="YVTN repeat-like/Quinoprotein amine dehydrogenase"/>
    <property type="match status" value="1"/>
</dbReference>
<feature type="repeat" description="WD" evidence="6">
    <location>
        <begin position="1498"/>
        <end position="1539"/>
    </location>
</feature>
<dbReference type="Pfam" id="PF25391">
    <property type="entry name" value="WD40_Gbeta"/>
    <property type="match status" value="1"/>
</dbReference>
<evidence type="ECO:0000259" key="11">
    <source>
        <dbReference type="Pfam" id="PF24798"/>
    </source>
</evidence>
<evidence type="ECO:0007829" key="14">
    <source>
        <dbReference type="PeptideAtlas" id="A0A498M340"/>
    </source>
</evidence>
<evidence type="ECO:0000256" key="8">
    <source>
        <dbReference type="SAM" id="MobiDB-lite"/>
    </source>
</evidence>
<proteinExistence type="evidence at protein level"/>
<dbReference type="EMBL" id="QBIY01012972">
    <property type="protein sequence ID" value="RXN13544.1"/>
    <property type="molecule type" value="Genomic_DNA"/>
</dbReference>
<dbReference type="InterPro" id="IPR001680">
    <property type="entry name" value="WD40_rpt"/>
</dbReference>
<protein>
    <submittedName>
        <fullName evidence="12">Guanine nucleotide-binding G(I) G(S) G(T) subunit beta-1</fullName>
    </submittedName>
</protein>
<evidence type="ECO:0000259" key="9">
    <source>
        <dbReference type="Pfam" id="PF24770"/>
    </source>
</evidence>
<dbReference type="PRINTS" id="PR00320">
    <property type="entry name" value="GPROTEINBRPT"/>
</dbReference>
<dbReference type="InterPro" id="IPR036322">
    <property type="entry name" value="WD40_repeat_dom_sf"/>
</dbReference>
<sequence>MANSADFSTSSVSEHELQKHTDEIGTWDDIFRFEDDFPDLSTFDSSEWEASDCEDGSDTGEKQNTDKIRMFKLQRILDQLDVFYQQKKLDVLQAREELKAFQLHMTNLEELRDKIEVDIEREKQAENSVALFRLRAQHKRMCAELQMEEDLGAHLAMVLKEHDESDKALQEEVDVDRKQQEQACASHRKAAVYLKQTLQRMKQKEAEAEERRKELMKKRQTALMALKASFAATQETMCAKMQRQKAFKQKQKEQEQHMRESLEAKGLNSTELIHRLRLQERFNRKIVEFEDTQRVGQMEIVAKLLLEQKKERSRKSPVLSHEKKHDEKLLQNLLPPSAHTRREERHVMSSSRASYIGSHSVGDSDVSSSLDFAELKWGEHVEMEDEDEGEMNLAQPEFTGLWEQKHKDYTATSDEDIQLETSYTTIKTDMNKSLVPKVAKNTVKSRESKGPPFICKPEIVLFKDCDVGKIYKKKVTLTNVIYMTNYCKLLGVSQNLKDYVSVSFEPPGPMSAGMTCELEVIFRPLLDVDLGGVIQFQSSTGPFSVSIKCTKKKCEIIVDQCLVDFGTHVVGQKVSRVITLTNRGAVGTHYILSPITTGPLQQTFEYTMVSTASAEMPSVNAENTAEITSGTENTGHVSHIDLKPGVSPDNSHSPDEILMADPGSVHTTAEQSNFEPTEFSIGEAYEGDVGPFMSVKLPIIFTPTIPGEAKLDFQITFSQPSCEPIVVSVCGVAESAPVWVTESNIDLKICMYDRLYQDSIKVQSRQSLYADAKRFFNKDTGVLEVPLTVQVADQVRPVPFTVHAVITSSDLQFNHTEVDFGHCSIYESAQITVRLTSCSLLPQEFGFVGNPKFIDIQPNDGFGTLLPSQSMDIYLIFSPSKAGEFNFILTCKTSTNRFCILFLGKERDFLLSCHATAIQPSLKLSDCLVEFGGTAVGDRTTAVLYVENQQPQPPPHISAGLKAAARLFTFSVPENSDITISPTSGQKCLVQVTFSPTLSDDVIRAETLRWREECHTDTSNCQYTEADTKSKMEAALLLVKDHGSKVMPANGSPIPSPNPADIQAGSFEYLAVKASLLRSFTERHVHYVISCFTSSSDIVLETSEEPRYSIVTAQFSLNSNVLCSPHETLYLELRCPAIRPALLLISDSGHNTIHFNQVAVGQKVLKKVIIQNISSETVKYYETLEVSCRQMSLELTLCGEAVNPIITCSNEGHINFDYVPVNESASQVFRLQNMSSLDVQFSVLLESHCLTERNDQILAVMDSTVHVGTQNYSGMSVFRVSPSGGAITSAGAVDITVTFHPDHESLHYRDVLRVLLMNKTVEFIWENISPVEQQGFKVAPMQGSVDAGHRCPITITWMPPSGLADNLGTDHKSYLDATPWQFCTANKDILTDILKNKRHRSWFGGLGASLALAFRGSKNPDQFHGRENLRETIITVILMNLICRHDFDESLAVAHSHYYGVCKSMCKKVKMMIVYIFVKITANIEPVGRIQMRTRRTLRGHLAKIYAMHWGTDSRLLVSASQDGKLIIWDSYTTNKVHAIPLRSSWVMTCAYAPSGNYVACGGLDNICSIYNLKTREGNVRVSRELAGHTGYLSCCRFLDDNQIVTSSGDTTCALWDIETGQQTTTFAGHTGDVMSLSLAPDTRLFVSGACDASAKLWDVREGMCRQTFTGHESDINAICFFPNGNAFATGSDDATCRLFDLRADQELMVYSHDNIICGITSVAFSKSGRLLLAGYDDFNCNVWDALKADRAGVLAGHDNRVSCLGVTDDGMAVATGSWDSFLKIWN</sequence>
<dbReference type="InterPro" id="IPR056307">
    <property type="entry name" value="Ig-CFAP74_3rd"/>
</dbReference>
<dbReference type="PROSITE" id="PS50082">
    <property type="entry name" value="WD_REPEATS_2"/>
    <property type="match status" value="6"/>
</dbReference>
<evidence type="ECO:0000313" key="13">
    <source>
        <dbReference type="Proteomes" id="UP000290572"/>
    </source>
</evidence>
<dbReference type="InterPro" id="IPR056306">
    <property type="entry name" value="Ig-CFAP74_2nd"/>
</dbReference>
<feature type="repeat" description="WD" evidence="6">
    <location>
        <begin position="1755"/>
        <end position="1787"/>
    </location>
</feature>
<reference evidence="12 13" key="1">
    <citation type="submission" date="2018-03" db="EMBL/GenBank/DDBJ databases">
        <title>Draft genome sequence of Rohu Carp (Labeo rohita).</title>
        <authorList>
            <person name="Das P."/>
            <person name="Kushwaha B."/>
            <person name="Joshi C.G."/>
            <person name="Kumar D."/>
            <person name="Nagpure N.S."/>
            <person name="Sahoo L."/>
            <person name="Das S.P."/>
            <person name="Bit A."/>
            <person name="Patnaik S."/>
            <person name="Meher P.K."/>
            <person name="Jayasankar P."/>
            <person name="Koringa P.G."/>
            <person name="Patel N.V."/>
            <person name="Hinsu A.T."/>
            <person name="Kumar R."/>
            <person name="Pandey M."/>
            <person name="Agarwal S."/>
            <person name="Srivastava S."/>
            <person name="Singh M."/>
            <person name="Iquebal M.A."/>
            <person name="Jaiswal S."/>
            <person name="Angadi U.B."/>
            <person name="Kumar N."/>
            <person name="Raza M."/>
            <person name="Shah T.M."/>
            <person name="Rai A."/>
            <person name="Jena J.K."/>
        </authorList>
    </citation>
    <scope>NUCLEOTIDE SEQUENCE [LARGE SCALE GENOMIC DNA]</scope>
    <source>
        <strain evidence="12">DASCIFA01</strain>
        <tissue evidence="12">Testis</tissue>
    </source>
</reference>
<evidence type="ECO:0000256" key="1">
    <source>
        <dbReference type="ARBA" id="ARBA00002002"/>
    </source>
</evidence>
<dbReference type="SMART" id="SM00320">
    <property type="entry name" value="WD40"/>
    <property type="match status" value="7"/>
</dbReference>
<comment type="caution">
    <text evidence="12">The sequence shown here is derived from an EMBL/GenBank/DDBJ whole genome shotgun (WGS) entry which is preliminary data.</text>
</comment>
<keyword evidence="4" id="KW-0677">Repeat</keyword>
<dbReference type="Pfam" id="PF24770">
    <property type="entry name" value="Ig-CFAP74_2"/>
    <property type="match status" value="1"/>
</dbReference>
<feature type="domain" description="CFAP74 third Ig-like" evidence="10">
    <location>
        <begin position="760"/>
        <end position="807"/>
    </location>
</feature>
<dbReference type="PANTHER" id="PTHR22538:SF0">
    <property type="entry name" value="CILIA- AND FLAGELLA-ASSOCIATED PROTEIN 74"/>
    <property type="match status" value="1"/>
</dbReference>
<dbReference type="PROSITE" id="PS00678">
    <property type="entry name" value="WD_REPEATS_1"/>
    <property type="match status" value="1"/>
</dbReference>
<evidence type="ECO:0000256" key="7">
    <source>
        <dbReference type="SAM" id="Coils"/>
    </source>
</evidence>
<dbReference type="GO" id="GO:0007165">
    <property type="term" value="P:signal transduction"/>
    <property type="evidence" value="ECO:0007669"/>
    <property type="project" value="UniProtKB-KW"/>
</dbReference>
<gene>
    <name evidence="12" type="ORF">ROHU_028995</name>
</gene>
<dbReference type="Pfam" id="PF24798">
    <property type="entry name" value="Ig-CFAP74_4th"/>
    <property type="match status" value="1"/>
</dbReference>
<feature type="region of interest" description="Disordered" evidence="8">
    <location>
        <begin position="311"/>
        <end position="364"/>
    </location>
</feature>
<keyword evidence="14" id="KW-1267">Proteomics identification</keyword>
<organism evidence="12 13">
    <name type="scientific">Labeo rohita</name>
    <name type="common">Indian major carp</name>
    <name type="synonym">Cyprinus rohita</name>
    <dbReference type="NCBI Taxonomy" id="84645"/>
    <lineage>
        <taxon>Eukaryota</taxon>
        <taxon>Metazoa</taxon>
        <taxon>Chordata</taxon>
        <taxon>Craniata</taxon>
        <taxon>Vertebrata</taxon>
        <taxon>Euteleostomi</taxon>
        <taxon>Actinopterygii</taxon>
        <taxon>Neopterygii</taxon>
        <taxon>Teleostei</taxon>
        <taxon>Ostariophysi</taxon>
        <taxon>Cypriniformes</taxon>
        <taxon>Cyprinidae</taxon>
        <taxon>Labeoninae</taxon>
        <taxon>Labeonini</taxon>
        <taxon>Labeo</taxon>
    </lineage>
</organism>
<feature type="repeat" description="WD" evidence="6">
    <location>
        <begin position="1720"/>
        <end position="1745"/>
    </location>
</feature>
<dbReference type="FunFam" id="2.130.10.10:FF:000007">
    <property type="entry name" value="Guanine nucleotide-binding protein G(I)/G(S)/G(T) subunit beta-1"/>
    <property type="match status" value="1"/>
</dbReference>
<evidence type="ECO:0000256" key="3">
    <source>
        <dbReference type="ARBA" id="ARBA00022574"/>
    </source>
</evidence>
<feature type="domain" description="CFAP74 fourth Ig-like" evidence="11">
    <location>
        <begin position="813"/>
        <end position="898"/>
    </location>
</feature>
<keyword evidence="5" id="KW-0807">Transducer</keyword>
<dbReference type="InterPro" id="IPR001632">
    <property type="entry name" value="WD40_G-protein_beta-like"/>
</dbReference>